<evidence type="ECO:0000313" key="6">
    <source>
        <dbReference type="EMBL" id="SPF56995.1"/>
    </source>
</evidence>
<evidence type="ECO:0000256" key="1">
    <source>
        <dbReference type="ARBA" id="ARBA00009437"/>
    </source>
</evidence>
<comment type="similarity">
    <text evidence="1">Belongs to the LysR transcriptional regulatory family.</text>
</comment>
<dbReference type="InterPro" id="IPR000847">
    <property type="entry name" value="LysR_HTH_N"/>
</dbReference>
<dbReference type="CDD" id="cd05466">
    <property type="entry name" value="PBP2_LTTR_substrate"/>
    <property type="match status" value="1"/>
</dbReference>
<dbReference type="PANTHER" id="PTHR30126:SF64">
    <property type="entry name" value="HTH-TYPE TRANSCRIPTIONAL REGULATOR CITR"/>
    <property type="match status" value="1"/>
</dbReference>
<evidence type="ECO:0000256" key="3">
    <source>
        <dbReference type="ARBA" id="ARBA00023125"/>
    </source>
</evidence>
<gene>
    <name evidence="6" type="ORF">SBF1_980004</name>
</gene>
<dbReference type="AlphaFoldDB" id="A0A2U3LYI0"/>
<feature type="domain" description="HTH lysR-type" evidence="5">
    <location>
        <begin position="16"/>
        <end position="59"/>
    </location>
</feature>
<dbReference type="Gene3D" id="1.10.10.10">
    <property type="entry name" value="Winged helix-like DNA-binding domain superfamily/Winged helix DNA-binding domain"/>
    <property type="match status" value="1"/>
</dbReference>
<evidence type="ECO:0000256" key="4">
    <source>
        <dbReference type="ARBA" id="ARBA00023163"/>
    </source>
</evidence>
<protein>
    <submittedName>
        <fullName evidence="6">Bacterial regulatory helix-turn-helix, lysR family protein</fullName>
    </submittedName>
</protein>
<evidence type="ECO:0000259" key="5">
    <source>
        <dbReference type="PROSITE" id="PS50931"/>
    </source>
</evidence>
<proteinExistence type="inferred from homology"/>
<keyword evidence="3" id="KW-0238">DNA-binding</keyword>
<dbReference type="PRINTS" id="PR00039">
    <property type="entry name" value="HTHLYSR"/>
</dbReference>
<dbReference type="GO" id="GO:0003700">
    <property type="term" value="F:DNA-binding transcription factor activity"/>
    <property type="evidence" value="ECO:0007669"/>
    <property type="project" value="InterPro"/>
</dbReference>
<reference evidence="7" key="1">
    <citation type="submission" date="2018-02" db="EMBL/GenBank/DDBJ databases">
        <authorList>
            <person name="Hausmann B."/>
        </authorList>
    </citation>
    <scope>NUCLEOTIDE SEQUENCE [LARGE SCALE GENOMIC DNA]</scope>
    <source>
        <strain evidence="7">Peat soil MAG SbF1</strain>
    </source>
</reference>
<dbReference type="FunFam" id="1.10.10.10:FF:000001">
    <property type="entry name" value="LysR family transcriptional regulator"/>
    <property type="match status" value="1"/>
</dbReference>
<name>A0A2U3LYI0_9FIRM</name>
<dbReference type="Pfam" id="PF03466">
    <property type="entry name" value="LysR_substrate"/>
    <property type="match status" value="1"/>
</dbReference>
<organism evidence="6 7">
    <name type="scientific">Candidatus Desulfosporosinus infrequens</name>
    <dbReference type="NCBI Taxonomy" id="2043169"/>
    <lineage>
        <taxon>Bacteria</taxon>
        <taxon>Bacillati</taxon>
        <taxon>Bacillota</taxon>
        <taxon>Clostridia</taxon>
        <taxon>Eubacteriales</taxon>
        <taxon>Desulfitobacteriaceae</taxon>
        <taxon>Desulfosporosinus</taxon>
    </lineage>
</organism>
<dbReference type="InterPro" id="IPR036390">
    <property type="entry name" value="WH_DNA-bd_sf"/>
</dbReference>
<dbReference type="PROSITE" id="PS50931">
    <property type="entry name" value="HTH_LYSR"/>
    <property type="match status" value="1"/>
</dbReference>
<dbReference type="InterPro" id="IPR036388">
    <property type="entry name" value="WH-like_DNA-bd_sf"/>
</dbReference>
<evidence type="ECO:0000256" key="2">
    <source>
        <dbReference type="ARBA" id="ARBA00023015"/>
    </source>
</evidence>
<dbReference type="SUPFAM" id="SSF53850">
    <property type="entry name" value="Periplasmic binding protein-like II"/>
    <property type="match status" value="1"/>
</dbReference>
<dbReference type="SUPFAM" id="SSF46785">
    <property type="entry name" value="Winged helix' DNA-binding domain"/>
    <property type="match status" value="1"/>
</dbReference>
<dbReference type="InterPro" id="IPR005119">
    <property type="entry name" value="LysR_subst-bd"/>
</dbReference>
<dbReference type="Pfam" id="PF00126">
    <property type="entry name" value="HTH_1"/>
    <property type="match status" value="1"/>
</dbReference>
<dbReference type="PANTHER" id="PTHR30126">
    <property type="entry name" value="HTH-TYPE TRANSCRIPTIONAL REGULATOR"/>
    <property type="match status" value="1"/>
</dbReference>
<dbReference type="Proteomes" id="UP000238916">
    <property type="component" value="Unassembled WGS sequence"/>
</dbReference>
<accession>A0A2U3LYI0</accession>
<dbReference type="Gene3D" id="3.40.190.290">
    <property type="match status" value="1"/>
</dbReference>
<dbReference type="GO" id="GO:0000976">
    <property type="term" value="F:transcription cis-regulatory region binding"/>
    <property type="evidence" value="ECO:0007669"/>
    <property type="project" value="TreeGrafter"/>
</dbReference>
<dbReference type="OrthoDB" id="9778774at2"/>
<dbReference type="EMBL" id="OMOF01000970">
    <property type="protein sequence ID" value="SPF56995.1"/>
    <property type="molecule type" value="Genomic_DNA"/>
</dbReference>
<evidence type="ECO:0000313" key="7">
    <source>
        <dbReference type="Proteomes" id="UP000238916"/>
    </source>
</evidence>
<keyword evidence="2" id="KW-0805">Transcription regulation</keyword>
<sequence length="297" mass="33475">MLHTELYKVFYFTAMCQSLSEAAERLYISQPAISKSIKKLEALTGCTLFIRNSRGVTLTTEGQILYDYVKIAFETLNNGEMMLEKLKKRTEGIVKVGISDTLCRYFFLPHLEAFHYQYPGLRIQIINRTSPDTLKLLEQGQLDFGIISIPMDKGDLEYIELMTVQDIFVAGRKYDITESALPLEKLVSYPLLMLEAKNLSRIYIDDYFKANHLSVTPEIEISSMDILIEFAKIGLGIATVIKSFVSEELALGILKEVSVFPAIPQRKIGIATKKNISVSLASQSFIAFLNGTRVTSQ</sequence>
<keyword evidence="4" id="KW-0804">Transcription</keyword>